<dbReference type="InterPro" id="IPR039104">
    <property type="entry name" value="6PGL"/>
</dbReference>
<evidence type="ECO:0000256" key="8">
    <source>
        <dbReference type="SAM" id="MobiDB-lite"/>
    </source>
</evidence>
<dbReference type="SUPFAM" id="SSF100950">
    <property type="entry name" value="NagB/RpiA/CoA transferase-like"/>
    <property type="match status" value="1"/>
</dbReference>
<name>K0Z4Z5_9CORY</name>
<evidence type="ECO:0000256" key="5">
    <source>
        <dbReference type="ARBA" id="ARBA00013198"/>
    </source>
</evidence>
<reference evidence="10 11" key="1">
    <citation type="submission" date="2012-08" db="EMBL/GenBank/DDBJ databases">
        <title>The Genome Sequence of Turicella otitidis ATCC 51513.</title>
        <authorList>
            <consortium name="The Broad Institute Genome Sequencing Platform"/>
            <person name="Earl A."/>
            <person name="Ward D."/>
            <person name="Feldgarden M."/>
            <person name="Gevers D."/>
            <person name="Huys G."/>
            <person name="Walker B."/>
            <person name="Young S.K."/>
            <person name="Zeng Q."/>
            <person name="Gargeya S."/>
            <person name="Fitzgerald M."/>
            <person name="Haas B."/>
            <person name="Abouelleil A."/>
            <person name="Alvarado L."/>
            <person name="Arachchi H.M."/>
            <person name="Berlin A.M."/>
            <person name="Chapman S.B."/>
            <person name="Goldberg J."/>
            <person name="Griggs A."/>
            <person name="Gujja S."/>
            <person name="Hansen M."/>
            <person name="Howarth C."/>
            <person name="Imamovic A."/>
            <person name="Larimer J."/>
            <person name="McCowen C."/>
            <person name="Montmayeur A."/>
            <person name="Murphy C."/>
            <person name="Neiman D."/>
            <person name="Pearson M."/>
            <person name="Priest M."/>
            <person name="Roberts A."/>
            <person name="Saif S."/>
            <person name="Shea T."/>
            <person name="Sisk P."/>
            <person name="Sykes S."/>
            <person name="Wortman J."/>
            <person name="Nusbaum C."/>
            <person name="Birren B."/>
        </authorList>
    </citation>
    <scope>NUCLEOTIDE SEQUENCE [LARGE SCALE GENOMIC DNA]</scope>
    <source>
        <strain evidence="10 11">ATCC 51513</strain>
    </source>
</reference>
<comment type="function">
    <text evidence="2 7">Hydrolysis of 6-phosphogluconolactone to 6-phosphogluconate.</text>
</comment>
<accession>K0Z4Z5</accession>
<dbReference type="EC" id="3.1.1.31" evidence="5 7"/>
<keyword evidence="7" id="KW-0378">Hydrolase</keyword>
<dbReference type="PATRIC" id="fig|883169.3.peg.675"/>
<dbReference type="RefSeq" id="WP_004600595.1">
    <property type="nucleotide sequence ID" value="NZ_JH815193.1"/>
</dbReference>
<proteinExistence type="inferred from homology"/>
<evidence type="ECO:0000313" key="11">
    <source>
        <dbReference type="Proteomes" id="UP000006078"/>
    </source>
</evidence>
<comment type="pathway">
    <text evidence="3 7">Carbohydrate degradation; pentose phosphate pathway; D-ribulose 5-phosphate from D-glucose 6-phosphate (oxidative stage): step 2/3.</text>
</comment>
<dbReference type="GO" id="GO:0005975">
    <property type="term" value="P:carbohydrate metabolic process"/>
    <property type="evidence" value="ECO:0007669"/>
    <property type="project" value="UniProtKB-UniRule"/>
</dbReference>
<dbReference type="PANTHER" id="PTHR11054:SF0">
    <property type="entry name" value="6-PHOSPHOGLUCONOLACTONASE"/>
    <property type="match status" value="1"/>
</dbReference>
<dbReference type="NCBIfam" id="TIGR01198">
    <property type="entry name" value="pgl"/>
    <property type="match status" value="1"/>
</dbReference>
<dbReference type="Gene3D" id="3.40.50.1360">
    <property type="match status" value="1"/>
</dbReference>
<dbReference type="InterPro" id="IPR005900">
    <property type="entry name" value="6-phosphogluconolactonase_DevB"/>
</dbReference>
<dbReference type="InterPro" id="IPR006148">
    <property type="entry name" value="Glc/Gal-6P_isomerase"/>
</dbReference>
<dbReference type="STRING" id="29321.AAV33_00070"/>
<comment type="caution">
    <text evidence="10">The sequence shown here is derived from an EMBL/GenBank/DDBJ whole genome shotgun (WGS) entry which is preliminary data.</text>
</comment>
<dbReference type="CDD" id="cd01400">
    <property type="entry name" value="6PGL"/>
    <property type="match status" value="1"/>
</dbReference>
<feature type="domain" description="Glucosamine/galactosamine-6-phosphate isomerase" evidence="9">
    <location>
        <begin position="76"/>
        <end position="278"/>
    </location>
</feature>
<gene>
    <name evidence="7" type="primary">pgl</name>
    <name evidence="10" type="ORF">HMPREF9719_00705</name>
</gene>
<dbReference type="UniPathway" id="UPA00115">
    <property type="reaction ID" value="UER00409"/>
</dbReference>
<dbReference type="HOGENOM" id="CLU_053947_1_1_11"/>
<protein>
    <recommendedName>
        <fullName evidence="6 7">6-phosphogluconolactonase</fullName>
        <shortName evidence="7">6PGL</shortName>
        <ecNumber evidence="5 7">3.1.1.31</ecNumber>
    </recommendedName>
</protein>
<dbReference type="InterPro" id="IPR037171">
    <property type="entry name" value="NagB/RpiA_transferase-like"/>
</dbReference>
<dbReference type="eggNOG" id="COG0363">
    <property type="taxonomic scope" value="Bacteria"/>
</dbReference>
<evidence type="ECO:0000256" key="1">
    <source>
        <dbReference type="ARBA" id="ARBA00000832"/>
    </source>
</evidence>
<evidence type="ECO:0000256" key="4">
    <source>
        <dbReference type="ARBA" id="ARBA00010662"/>
    </source>
</evidence>
<evidence type="ECO:0000256" key="6">
    <source>
        <dbReference type="ARBA" id="ARBA00020337"/>
    </source>
</evidence>
<dbReference type="Proteomes" id="UP000006078">
    <property type="component" value="Unassembled WGS sequence"/>
</dbReference>
<evidence type="ECO:0000256" key="7">
    <source>
        <dbReference type="RuleBase" id="RU365095"/>
    </source>
</evidence>
<comment type="similarity">
    <text evidence="4 7">Belongs to the glucosamine/galactosamine-6-phosphate isomerase family. 6-phosphogluconolactonase subfamily.</text>
</comment>
<comment type="catalytic activity">
    <reaction evidence="1 7">
        <text>6-phospho-D-glucono-1,5-lactone + H2O = 6-phospho-D-gluconate + H(+)</text>
        <dbReference type="Rhea" id="RHEA:12556"/>
        <dbReference type="ChEBI" id="CHEBI:15377"/>
        <dbReference type="ChEBI" id="CHEBI:15378"/>
        <dbReference type="ChEBI" id="CHEBI:57955"/>
        <dbReference type="ChEBI" id="CHEBI:58759"/>
        <dbReference type="EC" id="3.1.1.31"/>
    </reaction>
</comment>
<dbReference type="Pfam" id="PF01182">
    <property type="entry name" value="Glucosamine_iso"/>
    <property type="match status" value="1"/>
</dbReference>
<evidence type="ECO:0000313" key="10">
    <source>
        <dbReference type="EMBL" id="EJZ82480.1"/>
    </source>
</evidence>
<dbReference type="GO" id="GO:0017057">
    <property type="term" value="F:6-phosphogluconolactonase activity"/>
    <property type="evidence" value="ECO:0007669"/>
    <property type="project" value="UniProtKB-UniRule"/>
</dbReference>
<keyword evidence="11" id="KW-1185">Reference proteome</keyword>
<feature type="region of interest" description="Disordered" evidence="8">
    <location>
        <begin position="49"/>
        <end position="74"/>
    </location>
</feature>
<dbReference type="EMBL" id="AHAE01000032">
    <property type="protein sequence ID" value="EJZ82480.1"/>
    <property type="molecule type" value="Genomic_DNA"/>
</dbReference>
<sequence>MPTPTRRVLSDQEELARTVALAAIDTIATIQAEGSGAHGDGEPRVVVTGGGAGHAGLGEGATPGGGGAAGAGGGGEPRVVVTGGRTGIAVLEELARLERAAAAQADSFPATRIDWSRLWVFFGDERAVPVTHPESNQGQARAALLNEVPIPEARIVGIDVHEGDRVDAAARNYAAAIEKIAPEGFDLHLLGLGPEGHVNSLFPGSAATAEDEALTAAVHDSPKPPPQRVTLTLPAVRRADRVWLLAAGEEKREAARLAAGDADPNEVPAAGARGRAETVLFLTEDAAG</sequence>
<evidence type="ECO:0000256" key="3">
    <source>
        <dbReference type="ARBA" id="ARBA00004961"/>
    </source>
</evidence>
<dbReference type="GO" id="GO:0006098">
    <property type="term" value="P:pentose-phosphate shunt"/>
    <property type="evidence" value="ECO:0007669"/>
    <property type="project" value="UniProtKB-UniPathway"/>
</dbReference>
<dbReference type="AlphaFoldDB" id="K0Z4Z5"/>
<evidence type="ECO:0000256" key="2">
    <source>
        <dbReference type="ARBA" id="ARBA00002681"/>
    </source>
</evidence>
<dbReference type="PANTHER" id="PTHR11054">
    <property type="entry name" value="6-PHOSPHOGLUCONOLACTONASE"/>
    <property type="match status" value="1"/>
</dbReference>
<evidence type="ECO:0000259" key="9">
    <source>
        <dbReference type="Pfam" id="PF01182"/>
    </source>
</evidence>
<organism evidence="10 11">
    <name type="scientific">Corynebacterium otitidis ATCC 51513</name>
    <dbReference type="NCBI Taxonomy" id="883169"/>
    <lineage>
        <taxon>Bacteria</taxon>
        <taxon>Bacillati</taxon>
        <taxon>Actinomycetota</taxon>
        <taxon>Actinomycetes</taxon>
        <taxon>Mycobacteriales</taxon>
        <taxon>Corynebacteriaceae</taxon>
        <taxon>Corynebacterium</taxon>
    </lineage>
</organism>